<keyword evidence="2" id="KW-0808">Transferase</keyword>
<comment type="caution">
    <text evidence="6">The sequence shown here is derived from an EMBL/GenBank/DDBJ whole genome shotgun (WGS) entry which is preliminary data.</text>
</comment>
<keyword evidence="3" id="KW-0418">Kinase</keyword>
<dbReference type="Pfam" id="PF14689">
    <property type="entry name" value="SPOB_a"/>
    <property type="match status" value="1"/>
</dbReference>
<dbReference type="AlphaFoldDB" id="A0A3A9K7M8"/>
<gene>
    <name evidence="6" type="ORF">CR203_00380</name>
</gene>
<evidence type="ECO:0000313" key="6">
    <source>
        <dbReference type="EMBL" id="RKL68547.1"/>
    </source>
</evidence>
<dbReference type="InterPro" id="IPR039506">
    <property type="entry name" value="SPOB_a"/>
</dbReference>
<protein>
    <recommendedName>
        <fullName evidence="8">SpoOB alpha-helical domain-containing protein</fullName>
    </recommendedName>
</protein>
<reference evidence="6 7" key="1">
    <citation type="submission" date="2017-10" db="EMBL/GenBank/DDBJ databases">
        <title>Bacillus sp. nov., a halophilic bacterium isolated from a Keqin Lake.</title>
        <authorList>
            <person name="Wang H."/>
        </authorList>
    </citation>
    <scope>NUCLEOTIDE SEQUENCE [LARGE SCALE GENOMIC DNA]</scope>
    <source>
        <strain evidence="6 7">KCTC 13187</strain>
    </source>
</reference>
<organism evidence="6 7">
    <name type="scientific">Salipaludibacillus neizhouensis</name>
    <dbReference type="NCBI Taxonomy" id="885475"/>
    <lineage>
        <taxon>Bacteria</taxon>
        <taxon>Bacillati</taxon>
        <taxon>Bacillota</taxon>
        <taxon>Bacilli</taxon>
        <taxon>Bacillales</taxon>
        <taxon>Bacillaceae</taxon>
    </lineage>
</organism>
<dbReference type="Pfam" id="PF14682">
    <property type="entry name" value="SPOB_ab"/>
    <property type="match status" value="1"/>
</dbReference>
<dbReference type="Gene3D" id="1.10.287.130">
    <property type="match status" value="1"/>
</dbReference>
<dbReference type="EMBL" id="PDOE01000001">
    <property type="protein sequence ID" value="RKL68547.1"/>
    <property type="molecule type" value="Genomic_DNA"/>
</dbReference>
<dbReference type="Gene3D" id="3.30.565.30">
    <property type="entry name" value="Sporulation initiation phosphotransferase B (SpoOB), C-terminal domain"/>
    <property type="match status" value="1"/>
</dbReference>
<dbReference type="InterPro" id="IPR016120">
    <property type="entry name" value="Sig_transdc_His_kin_SpoOB"/>
</dbReference>
<evidence type="ECO:0000259" key="5">
    <source>
        <dbReference type="Pfam" id="PF14689"/>
    </source>
</evidence>
<sequence length="106" mass="12742">MATEWNVLNLLRHSRHDWLNHLQLINGYLSMGRVDKVEKLVEDIVNKAKNESHISHLKMDKVAEKLLTFNWGDHSFRISFEVITNESDWSQVEDTVYPFWRCYFNY</sequence>
<keyword evidence="1" id="KW-0597">Phosphoprotein</keyword>
<dbReference type="OrthoDB" id="2375606at2"/>
<proteinExistence type="predicted"/>
<evidence type="ECO:0000256" key="1">
    <source>
        <dbReference type="ARBA" id="ARBA00022553"/>
    </source>
</evidence>
<feature type="domain" description="Sporulation initiation phosphotransferase B C-terminal" evidence="4">
    <location>
        <begin position="61"/>
        <end position="104"/>
    </location>
</feature>
<dbReference type="Proteomes" id="UP000281498">
    <property type="component" value="Unassembled WGS sequence"/>
</dbReference>
<feature type="domain" description="SpoOB alpha-helical" evidence="5">
    <location>
        <begin position="6"/>
        <end position="56"/>
    </location>
</feature>
<evidence type="ECO:0000259" key="4">
    <source>
        <dbReference type="Pfam" id="PF14682"/>
    </source>
</evidence>
<evidence type="ECO:0008006" key="8">
    <source>
        <dbReference type="Google" id="ProtNLM"/>
    </source>
</evidence>
<keyword evidence="7" id="KW-1185">Reference proteome</keyword>
<evidence type="ECO:0000256" key="2">
    <source>
        <dbReference type="ARBA" id="ARBA00022679"/>
    </source>
</evidence>
<name>A0A3A9K7M8_9BACI</name>
<dbReference type="InterPro" id="IPR037100">
    <property type="entry name" value="Spo0B_C_sf"/>
</dbReference>
<dbReference type="SUPFAM" id="SSF55890">
    <property type="entry name" value="Sporulation response regulatory protein Spo0B"/>
    <property type="match status" value="1"/>
</dbReference>
<evidence type="ECO:0000313" key="7">
    <source>
        <dbReference type="Proteomes" id="UP000281498"/>
    </source>
</evidence>
<evidence type="ECO:0000256" key="3">
    <source>
        <dbReference type="ARBA" id="ARBA00022777"/>
    </source>
</evidence>
<accession>A0A3A9K7M8</accession>
<dbReference type="GO" id="GO:0000155">
    <property type="term" value="F:phosphorelay sensor kinase activity"/>
    <property type="evidence" value="ECO:0007669"/>
    <property type="project" value="InterPro"/>
</dbReference>
<dbReference type="InterPro" id="IPR016122">
    <property type="entry name" value="SpoOB_C"/>
</dbReference>